<accession>A0ABY9M0P4</accession>
<dbReference type="Proteomes" id="UP001234798">
    <property type="component" value="Chromosome"/>
</dbReference>
<gene>
    <name evidence="2" type="ORF">RAS12_26890</name>
</gene>
<feature type="compositionally biased region" description="Basic and acidic residues" evidence="1">
    <location>
        <begin position="94"/>
        <end position="105"/>
    </location>
</feature>
<name>A0ABY9M0P4_9BURK</name>
<feature type="region of interest" description="Disordered" evidence="1">
    <location>
        <begin position="94"/>
        <end position="122"/>
    </location>
</feature>
<evidence type="ECO:0000256" key="1">
    <source>
        <dbReference type="SAM" id="MobiDB-lite"/>
    </source>
</evidence>
<reference evidence="2 3" key="1">
    <citation type="submission" date="2023-08" db="EMBL/GenBank/DDBJ databases">
        <title>Achromobacter seleniivolatilans sp. nov., isolated from seleniferous soil.</title>
        <authorList>
            <person name="Zhang S."/>
            <person name="Li K."/>
            <person name="Peng J."/>
            <person name="Zhao Q."/>
            <person name="Wang H."/>
            <person name="Guo Y."/>
        </authorList>
    </citation>
    <scope>NUCLEOTIDE SEQUENCE [LARGE SCALE GENOMIC DNA]</scope>
    <source>
        <strain evidence="2 3">R39</strain>
    </source>
</reference>
<dbReference type="EMBL" id="CP132976">
    <property type="protein sequence ID" value="WMD20193.1"/>
    <property type="molecule type" value="Genomic_DNA"/>
</dbReference>
<sequence length="122" mass="14067">MSERRNLALDTIPSYRDLLVKDPRQGCARLDIYTLFDLCLLWINREMKVEIASALQHTEYGKLQGKMMCLPTDTALQPHPKHLERHAQIASELREATRRRSDRNRSRPIKGVTGVRTVGNEV</sequence>
<proteinExistence type="predicted"/>
<evidence type="ECO:0000313" key="2">
    <source>
        <dbReference type="EMBL" id="WMD20193.1"/>
    </source>
</evidence>
<evidence type="ECO:0000313" key="3">
    <source>
        <dbReference type="Proteomes" id="UP001234798"/>
    </source>
</evidence>
<organism evidence="2 3">
    <name type="scientific">Achromobacter seleniivolatilans</name>
    <dbReference type="NCBI Taxonomy" id="3047478"/>
    <lineage>
        <taxon>Bacteria</taxon>
        <taxon>Pseudomonadati</taxon>
        <taxon>Pseudomonadota</taxon>
        <taxon>Betaproteobacteria</taxon>
        <taxon>Burkholderiales</taxon>
        <taxon>Alcaligenaceae</taxon>
        <taxon>Achromobacter</taxon>
    </lineage>
</organism>
<protein>
    <submittedName>
        <fullName evidence="2">Uncharacterized protein</fullName>
    </submittedName>
</protein>
<dbReference type="RefSeq" id="WP_306943195.1">
    <property type="nucleotide sequence ID" value="NZ_CP132976.1"/>
</dbReference>
<keyword evidence="3" id="KW-1185">Reference proteome</keyword>